<protein>
    <recommendedName>
        <fullName evidence="3 10">Cell division protein FtsX</fullName>
    </recommendedName>
</protein>
<keyword evidence="8 10" id="KW-0472">Membrane</keyword>
<evidence type="ECO:0000256" key="6">
    <source>
        <dbReference type="ARBA" id="ARBA00022692"/>
    </source>
</evidence>
<gene>
    <name evidence="14" type="ORF">A2563_00515</name>
</gene>
<dbReference type="EMBL" id="MFRA01000008">
    <property type="protein sequence ID" value="OGH92061.1"/>
    <property type="molecule type" value="Genomic_DNA"/>
</dbReference>
<feature type="transmembrane region" description="Helical" evidence="11">
    <location>
        <begin position="177"/>
        <end position="201"/>
    </location>
</feature>
<evidence type="ECO:0000313" key="15">
    <source>
        <dbReference type="Proteomes" id="UP000176634"/>
    </source>
</evidence>
<keyword evidence="9 10" id="KW-0131">Cell cycle</keyword>
<dbReference type="GO" id="GO:0005886">
    <property type="term" value="C:plasma membrane"/>
    <property type="evidence" value="ECO:0007669"/>
    <property type="project" value="UniProtKB-SubCell"/>
</dbReference>
<evidence type="ECO:0000256" key="7">
    <source>
        <dbReference type="ARBA" id="ARBA00022989"/>
    </source>
</evidence>
<dbReference type="InterPro" id="IPR004513">
    <property type="entry name" value="FtsX"/>
</dbReference>
<dbReference type="GO" id="GO:0051301">
    <property type="term" value="P:cell division"/>
    <property type="evidence" value="ECO:0007669"/>
    <property type="project" value="UniProtKB-KW"/>
</dbReference>
<keyword evidence="6 11" id="KW-0812">Transmembrane</keyword>
<dbReference type="Gene3D" id="3.30.70.3040">
    <property type="match status" value="1"/>
</dbReference>
<dbReference type="InterPro" id="IPR003838">
    <property type="entry name" value="ABC3_permease_C"/>
</dbReference>
<keyword evidence="5 10" id="KW-0132">Cell division</keyword>
<evidence type="ECO:0000256" key="11">
    <source>
        <dbReference type="SAM" id="Phobius"/>
    </source>
</evidence>
<feature type="domain" description="FtsX extracellular" evidence="13">
    <location>
        <begin position="58"/>
        <end position="143"/>
    </location>
</feature>
<organism evidence="14 15">
    <name type="scientific">Candidatus Magasanikbacteria bacterium RIFOXYD1_FULL_40_23</name>
    <dbReference type="NCBI Taxonomy" id="1798705"/>
    <lineage>
        <taxon>Bacteria</taxon>
        <taxon>Candidatus Magasanikiibacteriota</taxon>
    </lineage>
</organism>
<dbReference type="Pfam" id="PF18075">
    <property type="entry name" value="FtsX_ECD"/>
    <property type="match status" value="1"/>
</dbReference>
<feature type="transmembrane region" description="Helical" evidence="11">
    <location>
        <begin position="268"/>
        <end position="296"/>
    </location>
</feature>
<feature type="transmembrane region" description="Helical" evidence="11">
    <location>
        <begin position="21"/>
        <end position="40"/>
    </location>
</feature>
<keyword evidence="4 10" id="KW-1003">Cell membrane</keyword>
<proteinExistence type="inferred from homology"/>
<comment type="caution">
    <text evidence="14">The sequence shown here is derived from an EMBL/GenBank/DDBJ whole genome shotgun (WGS) entry which is preliminary data.</text>
</comment>
<accession>A0A1F6P7A4</accession>
<evidence type="ECO:0000256" key="8">
    <source>
        <dbReference type="ARBA" id="ARBA00023136"/>
    </source>
</evidence>
<name>A0A1F6P7A4_9BACT</name>
<keyword evidence="7 11" id="KW-1133">Transmembrane helix</keyword>
<dbReference type="Proteomes" id="UP000176634">
    <property type="component" value="Unassembled WGS sequence"/>
</dbReference>
<reference evidence="14 15" key="1">
    <citation type="journal article" date="2016" name="Nat. Commun.">
        <title>Thousands of microbial genomes shed light on interconnected biogeochemical processes in an aquifer system.</title>
        <authorList>
            <person name="Anantharaman K."/>
            <person name="Brown C.T."/>
            <person name="Hug L.A."/>
            <person name="Sharon I."/>
            <person name="Castelle C.J."/>
            <person name="Probst A.J."/>
            <person name="Thomas B.C."/>
            <person name="Singh A."/>
            <person name="Wilkins M.J."/>
            <person name="Karaoz U."/>
            <person name="Brodie E.L."/>
            <person name="Williams K.H."/>
            <person name="Hubbard S.S."/>
            <person name="Banfield J.F."/>
        </authorList>
    </citation>
    <scope>NUCLEOTIDE SEQUENCE [LARGE SCALE GENOMIC DNA]</scope>
</reference>
<evidence type="ECO:0000313" key="14">
    <source>
        <dbReference type="EMBL" id="OGH92061.1"/>
    </source>
</evidence>
<evidence type="ECO:0000256" key="4">
    <source>
        <dbReference type="ARBA" id="ARBA00022475"/>
    </source>
</evidence>
<evidence type="ECO:0000256" key="1">
    <source>
        <dbReference type="ARBA" id="ARBA00004651"/>
    </source>
</evidence>
<dbReference type="STRING" id="1798705.A2563_00515"/>
<evidence type="ECO:0000256" key="10">
    <source>
        <dbReference type="PIRNR" id="PIRNR003097"/>
    </source>
</evidence>
<dbReference type="PIRSF" id="PIRSF003097">
    <property type="entry name" value="FtsX"/>
    <property type="match status" value="1"/>
</dbReference>
<dbReference type="PANTHER" id="PTHR47755:SF1">
    <property type="entry name" value="CELL DIVISION PROTEIN FTSX"/>
    <property type="match status" value="1"/>
</dbReference>
<dbReference type="Pfam" id="PF02687">
    <property type="entry name" value="FtsX"/>
    <property type="match status" value="1"/>
</dbReference>
<feature type="domain" description="ABC3 transporter permease C-terminal" evidence="12">
    <location>
        <begin position="181"/>
        <end position="301"/>
    </location>
</feature>
<evidence type="ECO:0000259" key="13">
    <source>
        <dbReference type="Pfam" id="PF18075"/>
    </source>
</evidence>
<evidence type="ECO:0000256" key="3">
    <source>
        <dbReference type="ARBA" id="ARBA00021907"/>
    </source>
</evidence>
<feature type="transmembrane region" description="Helical" evidence="11">
    <location>
        <begin position="225"/>
        <end position="248"/>
    </location>
</feature>
<dbReference type="PANTHER" id="PTHR47755">
    <property type="entry name" value="CELL DIVISION PROTEIN FTSX"/>
    <property type="match status" value="1"/>
</dbReference>
<evidence type="ECO:0000256" key="5">
    <source>
        <dbReference type="ARBA" id="ARBA00022618"/>
    </source>
</evidence>
<dbReference type="InterPro" id="IPR040690">
    <property type="entry name" value="FtsX_ECD"/>
</dbReference>
<evidence type="ECO:0000256" key="9">
    <source>
        <dbReference type="ARBA" id="ARBA00023306"/>
    </source>
</evidence>
<comment type="similarity">
    <text evidence="2 10">Belongs to the ABC-4 integral membrane protein family. FtsX subfamily.</text>
</comment>
<evidence type="ECO:0000259" key="12">
    <source>
        <dbReference type="Pfam" id="PF02687"/>
    </source>
</evidence>
<evidence type="ECO:0000256" key="2">
    <source>
        <dbReference type="ARBA" id="ARBA00007379"/>
    </source>
</evidence>
<comment type="subcellular location">
    <subcellularLocation>
        <location evidence="1">Cell membrane</location>
        <topology evidence="1">Multi-pass membrane protein</topology>
    </subcellularLocation>
</comment>
<sequence length="302" mass="34449">MLSFLRILKFAFQDLWRNFSLSFMTVFILVLMLLSVNTLWSLDVLTKQAVEAVKKQIDVSIYFVPQATDKNVNEIKAYVEMFPEVVDIKLQSKADVLASFREQHKLQKEALDALDELGANPFGPTMVIKTREPKDYKKIIEALDVPEYESIIEAKSFDNHEDAIERLQNITNRIERIGFGLTVLFALISFLIIFNTIRVAITTQRVEISIKRLVGANNWFIRGPYLIESVFFTIASVVCTIGLVYLALRWIDPYLAVVLPNGFSLTNYFYSNMLMLFGVQALAVLLLTVTSSALAMRKQLKV</sequence>
<dbReference type="AlphaFoldDB" id="A0A1F6P7A4"/>